<dbReference type="EMBL" id="CM042009">
    <property type="protein sequence ID" value="KAI3787859.1"/>
    <property type="molecule type" value="Genomic_DNA"/>
</dbReference>
<dbReference type="Proteomes" id="UP001055811">
    <property type="component" value="Linkage Group LG01"/>
</dbReference>
<evidence type="ECO:0000313" key="2">
    <source>
        <dbReference type="Proteomes" id="UP001055811"/>
    </source>
</evidence>
<sequence length="71" mass="7954">MAPARAQVKPASISRPFVDQSQIDAKRYARAKKIHTKEKSCYESCDSLVVDIICNINKPGLERKLGFFGNN</sequence>
<keyword evidence="2" id="KW-1185">Reference proteome</keyword>
<gene>
    <name evidence="1" type="ORF">L2E82_00343</name>
</gene>
<reference evidence="2" key="1">
    <citation type="journal article" date="2022" name="Mol. Ecol. Resour.">
        <title>The genomes of chicory, endive, great burdock and yacon provide insights into Asteraceae palaeo-polyploidization history and plant inulin production.</title>
        <authorList>
            <person name="Fan W."/>
            <person name="Wang S."/>
            <person name="Wang H."/>
            <person name="Wang A."/>
            <person name="Jiang F."/>
            <person name="Liu H."/>
            <person name="Zhao H."/>
            <person name="Xu D."/>
            <person name="Zhang Y."/>
        </authorList>
    </citation>
    <scope>NUCLEOTIDE SEQUENCE [LARGE SCALE GENOMIC DNA]</scope>
    <source>
        <strain evidence="2">cv. Punajuju</strain>
    </source>
</reference>
<evidence type="ECO:0000313" key="1">
    <source>
        <dbReference type="EMBL" id="KAI3787859.1"/>
    </source>
</evidence>
<reference evidence="1 2" key="2">
    <citation type="journal article" date="2022" name="Mol. Ecol. Resour.">
        <title>The genomes of chicory, endive, great burdock and yacon provide insights into Asteraceae paleo-polyploidization history and plant inulin production.</title>
        <authorList>
            <person name="Fan W."/>
            <person name="Wang S."/>
            <person name="Wang H."/>
            <person name="Wang A."/>
            <person name="Jiang F."/>
            <person name="Liu H."/>
            <person name="Zhao H."/>
            <person name="Xu D."/>
            <person name="Zhang Y."/>
        </authorList>
    </citation>
    <scope>NUCLEOTIDE SEQUENCE [LARGE SCALE GENOMIC DNA]</scope>
    <source>
        <strain evidence="2">cv. Punajuju</strain>
        <tissue evidence="1">Leaves</tissue>
    </source>
</reference>
<proteinExistence type="predicted"/>
<comment type="caution">
    <text evidence="1">The sequence shown here is derived from an EMBL/GenBank/DDBJ whole genome shotgun (WGS) entry which is preliminary data.</text>
</comment>
<name>A0ACB9GWL5_CICIN</name>
<accession>A0ACB9GWL5</accession>
<protein>
    <submittedName>
        <fullName evidence="1">Uncharacterized protein</fullName>
    </submittedName>
</protein>
<organism evidence="1 2">
    <name type="scientific">Cichorium intybus</name>
    <name type="common">Chicory</name>
    <dbReference type="NCBI Taxonomy" id="13427"/>
    <lineage>
        <taxon>Eukaryota</taxon>
        <taxon>Viridiplantae</taxon>
        <taxon>Streptophyta</taxon>
        <taxon>Embryophyta</taxon>
        <taxon>Tracheophyta</taxon>
        <taxon>Spermatophyta</taxon>
        <taxon>Magnoliopsida</taxon>
        <taxon>eudicotyledons</taxon>
        <taxon>Gunneridae</taxon>
        <taxon>Pentapetalae</taxon>
        <taxon>asterids</taxon>
        <taxon>campanulids</taxon>
        <taxon>Asterales</taxon>
        <taxon>Asteraceae</taxon>
        <taxon>Cichorioideae</taxon>
        <taxon>Cichorieae</taxon>
        <taxon>Cichoriinae</taxon>
        <taxon>Cichorium</taxon>
    </lineage>
</organism>